<keyword evidence="3" id="KW-1185">Reference proteome</keyword>
<evidence type="ECO:0000313" key="2">
    <source>
        <dbReference type="EMBL" id="GKT24318.1"/>
    </source>
</evidence>
<feature type="non-terminal residue" evidence="2">
    <location>
        <position position="1"/>
    </location>
</feature>
<feature type="compositionally biased region" description="Basic and acidic residues" evidence="1">
    <location>
        <begin position="84"/>
        <end position="94"/>
    </location>
</feature>
<evidence type="ECO:0000313" key="3">
    <source>
        <dbReference type="Proteomes" id="UP001057375"/>
    </source>
</evidence>
<reference evidence="2" key="1">
    <citation type="submission" date="2022-03" db="EMBL/GenBank/DDBJ databases">
        <title>Draft genome sequence of Aduncisulcus paluster, a free-living microaerophilic Fornicata.</title>
        <authorList>
            <person name="Yuyama I."/>
            <person name="Kume K."/>
            <person name="Tamura T."/>
            <person name="Inagaki Y."/>
            <person name="Hashimoto T."/>
        </authorList>
    </citation>
    <scope>NUCLEOTIDE SEQUENCE</scope>
    <source>
        <strain evidence="2">NY0171</strain>
    </source>
</reference>
<feature type="compositionally biased region" description="Low complexity" evidence="1">
    <location>
        <begin position="64"/>
        <end position="79"/>
    </location>
</feature>
<feature type="compositionally biased region" description="Basic and acidic residues" evidence="1">
    <location>
        <begin position="309"/>
        <end position="337"/>
    </location>
</feature>
<feature type="region of interest" description="Disordered" evidence="1">
    <location>
        <begin position="251"/>
        <end position="343"/>
    </location>
</feature>
<feature type="region of interest" description="Disordered" evidence="1">
    <location>
        <begin position="1"/>
        <end position="94"/>
    </location>
</feature>
<evidence type="ECO:0000256" key="1">
    <source>
        <dbReference type="SAM" id="MobiDB-lite"/>
    </source>
</evidence>
<accession>A0ABQ5K0C4</accession>
<protein>
    <submittedName>
        <fullName evidence="2">Uncharacterized protein</fullName>
    </submittedName>
</protein>
<gene>
    <name evidence="2" type="ORF">ADUPG1_012696</name>
</gene>
<proteinExistence type="predicted"/>
<dbReference type="EMBL" id="BQXS01012517">
    <property type="protein sequence ID" value="GKT24318.1"/>
    <property type="molecule type" value="Genomic_DNA"/>
</dbReference>
<sequence length="343" mass="37652">MGEGEGEEHGYEGPGMGSPEDIMRYRERQERDRAEMEGERRHDHPLTEEEKASNYAHFLRQGPTSTSITGDSSSSSSLTAGKMKRTDSEIQEEKSLQQMLLVKPGEEHLHKHTVNPDDVGLMLGDEENEENATEMKMLLDELGLEGVDLEGFMQHHGDVDEEHHDYISGQQGEEDEAGIRSVSAQEVIDTTVPHDSHASSGVTMGSEYYGTNHYSSLGSDTVSDFLKNRSGFIDDNDIRTTEDMLLSLQGESGAARERQQGTSTGQPGRGTGAAGLDDTLRAALAEAPRSMGGYKSRPKEGSRVTFSTRVEELTFARGEGEVQEAHPDPTLHPHEFVSDSISE</sequence>
<dbReference type="Proteomes" id="UP001057375">
    <property type="component" value="Unassembled WGS sequence"/>
</dbReference>
<organism evidence="2 3">
    <name type="scientific">Aduncisulcus paluster</name>
    <dbReference type="NCBI Taxonomy" id="2918883"/>
    <lineage>
        <taxon>Eukaryota</taxon>
        <taxon>Metamonada</taxon>
        <taxon>Carpediemonas-like organisms</taxon>
        <taxon>Aduncisulcus</taxon>
    </lineage>
</organism>
<name>A0ABQ5K0C4_9EUKA</name>
<comment type="caution">
    <text evidence="2">The sequence shown here is derived from an EMBL/GenBank/DDBJ whole genome shotgun (WGS) entry which is preliminary data.</text>
</comment>
<feature type="compositionally biased region" description="Basic and acidic residues" evidence="1">
    <location>
        <begin position="21"/>
        <end position="52"/>
    </location>
</feature>